<evidence type="ECO:0000256" key="1">
    <source>
        <dbReference type="SAM" id="Phobius"/>
    </source>
</evidence>
<protein>
    <submittedName>
        <fullName evidence="2">Uncharacterized protein</fullName>
    </submittedName>
</protein>
<evidence type="ECO:0000313" key="2">
    <source>
        <dbReference type="EMBL" id="RYN88351.1"/>
    </source>
</evidence>
<keyword evidence="1" id="KW-0472">Membrane</keyword>
<dbReference type="Proteomes" id="UP000293195">
    <property type="component" value="Unassembled WGS sequence"/>
</dbReference>
<sequence length="229" mass="26317">MAESVDIASAVGTWLAVVLALVALFGIIAPFLLWTALRSERHIARRAIDDPLHLFATRGILIWPNTRIFRRVYVPKLTDNPQLRKGFNRQRIDDCIKDPPSTTGWIWFCSALRAFSLSKCKDRTGELIVEDQQTWLPAHKLWILALGLLGRYSDRKDKGQVIIEKSSTRLDHVEHNSKDKRCVLYGSIRPLRSQTYNKGGKFHRLYLDPYNQQLRGSLTPDAISLEYLF</sequence>
<name>A0ABY0FST2_9PLEO</name>
<feature type="transmembrane region" description="Helical" evidence="1">
    <location>
        <begin position="12"/>
        <end position="37"/>
    </location>
</feature>
<gene>
    <name evidence="2" type="ORF">AA0119_g11943</name>
</gene>
<keyword evidence="3" id="KW-1185">Reference proteome</keyword>
<proteinExistence type="predicted"/>
<keyword evidence="1" id="KW-1133">Transmembrane helix</keyword>
<accession>A0ABY0FST2</accession>
<reference evidence="3" key="1">
    <citation type="journal article" date="2019" name="bioRxiv">
        <title>Genomics, evolutionary history and diagnostics of the Alternaria alternata species group including apple and Asian pear pathotypes.</title>
        <authorList>
            <person name="Armitage A.D."/>
            <person name="Cockerton H.M."/>
            <person name="Sreenivasaprasad S."/>
            <person name="Woodhall J.W."/>
            <person name="Lane C.R."/>
            <person name="Harrison R.J."/>
            <person name="Clarkson J.P."/>
        </authorList>
    </citation>
    <scope>NUCLEOTIDE SEQUENCE [LARGE SCALE GENOMIC DNA]</scope>
    <source>
        <strain evidence="3">FERA 635</strain>
    </source>
</reference>
<organism evidence="2 3">
    <name type="scientific">Alternaria tenuissima</name>
    <dbReference type="NCBI Taxonomy" id="119927"/>
    <lineage>
        <taxon>Eukaryota</taxon>
        <taxon>Fungi</taxon>
        <taxon>Dikarya</taxon>
        <taxon>Ascomycota</taxon>
        <taxon>Pezizomycotina</taxon>
        <taxon>Dothideomycetes</taxon>
        <taxon>Pleosporomycetidae</taxon>
        <taxon>Pleosporales</taxon>
        <taxon>Pleosporineae</taxon>
        <taxon>Pleosporaceae</taxon>
        <taxon>Alternaria</taxon>
        <taxon>Alternaria sect. Alternaria</taxon>
        <taxon>Alternaria alternata complex</taxon>
    </lineage>
</organism>
<dbReference type="EMBL" id="PDXF01000100">
    <property type="protein sequence ID" value="RYN88351.1"/>
    <property type="molecule type" value="Genomic_DNA"/>
</dbReference>
<evidence type="ECO:0000313" key="3">
    <source>
        <dbReference type="Proteomes" id="UP000293195"/>
    </source>
</evidence>
<keyword evidence="1" id="KW-0812">Transmembrane</keyword>
<comment type="caution">
    <text evidence="2">The sequence shown here is derived from an EMBL/GenBank/DDBJ whole genome shotgun (WGS) entry which is preliminary data.</text>
</comment>